<dbReference type="Proteomes" id="UP000034694">
    <property type="component" value="Unassembled WGS sequence"/>
</dbReference>
<gene>
    <name evidence="1" type="ORF">UY28_C0004G0062</name>
</gene>
<dbReference type="AlphaFoldDB" id="A0A0G1UVM6"/>
<protein>
    <submittedName>
        <fullName evidence="1">Uncharacterized protein</fullName>
    </submittedName>
</protein>
<sequence>MAIEIISRREHLKVCENLGINWLEIYKPLTGKELKRRESLYRDRKEKLHTTVNGRGKVARLTRKK</sequence>
<evidence type="ECO:0000313" key="2">
    <source>
        <dbReference type="Proteomes" id="UP000034694"/>
    </source>
</evidence>
<dbReference type="EMBL" id="LCPK01000004">
    <property type="protein sequence ID" value="KKU98324.1"/>
    <property type="molecule type" value="Genomic_DNA"/>
</dbReference>
<comment type="caution">
    <text evidence="1">The sequence shown here is derived from an EMBL/GenBank/DDBJ whole genome shotgun (WGS) entry which is preliminary data.</text>
</comment>
<evidence type="ECO:0000313" key="1">
    <source>
        <dbReference type="EMBL" id="KKU98324.1"/>
    </source>
</evidence>
<reference evidence="1 2" key="1">
    <citation type="journal article" date="2015" name="Nature">
        <title>rRNA introns, odd ribosomes, and small enigmatic genomes across a large radiation of phyla.</title>
        <authorList>
            <person name="Brown C.T."/>
            <person name="Hug L.A."/>
            <person name="Thomas B.C."/>
            <person name="Sharon I."/>
            <person name="Castelle C.J."/>
            <person name="Singh A."/>
            <person name="Wilkins M.J."/>
            <person name="Williams K.H."/>
            <person name="Banfield J.F."/>
        </authorList>
    </citation>
    <scope>NUCLEOTIDE SEQUENCE [LARGE SCALE GENOMIC DNA]</scope>
</reference>
<organism evidence="1 2">
    <name type="scientific">Candidatus Amesbacteria bacterium GW2011_GWB1_48_13</name>
    <dbReference type="NCBI Taxonomy" id="1618362"/>
    <lineage>
        <taxon>Bacteria</taxon>
        <taxon>Candidatus Amesiibacteriota</taxon>
    </lineage>
</organism>
<accession>A0A0G1UVM6</accession>
<name>A0A0G1UVM6_9BACT</name>
<proteinExistence type="predicted"/>